<dbReference type="AlphaFoldDB" id="A0A968GG98"/>
<dbReference type="NCBIfam" id="TIGR00689">
    <property type="entry name" value="rpiB_lacA_lacB"/>
    <property type="match status" value="1"/>
</dbReference>
<dbReference type="InterPro" id="IPR003500">
    <property type="entry name" value="RpiB_LacA_LacB"/>
</dbReference>
<keyword evidence="2 3" id="KW-0413">Isomerase</keyword>
<comment type="similarity">
    <text evidence="1">Belongs to the LacAB/RpiB family.</text>
</comment>
<dbReference type="NCBIfam" id="NF004051">
    <property type="entry name" value="PRK05571.1"/>
    <property type="match status" value="1"/>
</dbReference>
<dbReference type="EMBL" id="JAATLK010000003">
    <property type="protein sequence ID" value="NIZ47710.1"/>
    <property type="molecule type" value="Genomic_DNA"/>
</dbReference>
<dbReference type="RefSeq" id="WP_167704407.1">
    <property type="nucleotide sequence ID" value="NZ_CP118170.1"/>
</dbReference>
<accession>A0A968GG98</accession>
<evidence type="ECO:0000256" key="1">
    <source>
        <dbReference type="ARBA" id="ARBA00008754"/>
    </source>
</evidence>
<protein>
    <submittedName>
        <fullName evidence="3">Ribose 5-phosphate isomerase B</fullName>
        <ecNumber evidence="3">5.3.1.6</ecNumber>
    </submittedName>
</protein>
<dbReference type="SUPFAM" id="SSF89623">
    <property type="entry name" value="Ribose/Galactose isomerase RpiB/AlsB"/>
    <property type="match status" value="1"/>
</dbReference>
<dbReference type="InterPro" id="IPR004785">
    <property type="entry name" value="RpiB"/>
</dbReference>
<dbReference type="GO" id="GO:0004751">
    <property type="term" value="F:ribose-5-phosphate isomerase activity"/>
    <property type="evidence" value="ECO:0007669"/>
    <property type="project" value="UniProtKB-EC"/>
</dbReference>
<dbReference type="Pfam" id="PF02502">
    <property type="entry name" value="LacAB_rpiB"/>
    <property type="match status" value="1"/>
</dbReference>
<dbReference type="PANTHER" id="PTHR43732:SF1">
    <property type="entry name" value="RIBOSE 5-PHOSPHATE ISOMERASE"/>
    <property type="match status" value="1"/>
</dbReference>
<dbReference type="Gene3D" id="3.40.1400.10">
    <property type="entry name" value="Sugar-phosphate isomerase, RpiB/LacA/LacB"/>
    <property type="match status" value="1"/>
</dbReference>
<dbReference type="PIRSF" id="PIRSF005384">
    <property type="entry name" value="RpiB_LacA_B"/>
    <property type="match status" value="1"/>
</dbReference>
<gene>
    <name evidence="3" type="primary">rpiB</name>
    <name evidence="3" type="ORF">HCT46_07270</name>
</gene>
<proteinExistence type="inferred from homology"/>
<dbReference type="InterPro" id="IPR036569">
    <property type="entry name" value="RpiB_LacA_LacB_sf"/>
</dbReference>
<comment type="caution">
    <text evidence="3">The sequence shown here is derived from an EMBL/GenBank/DDBJ whole genome shotgun (WGS) entry which is preliminary data.</text>
</comment>
<dbReference type="InterPro" id="IPR051812">
    <property type="entry name" value="SPI_LacAB/RpiB"/>
</dbReference>
<dbReference type="GO" id="GO:0005975">
    <property type="term" value="P:carbohydrate metabolic process"/>
    <property type="evidence" value="ECO:0007669"/>
    <property type="project" value="InterPro"/>
</dbReference>
<sequence length="168" mass="19046">MKIALGCDHIVTEIKDEIYQYLISLGHEVIDCGTYDKERTHYPIYALKVAQHVTNHTADRGIIICGTGVGISVSATKVKGTRVVLTRDAYIARIARERYDANILGLGGRIVGLGLMQEIINTFLMTNYTEKNIEFMQTIEQIETHRTVPQLSIFDDYIQRWDAGYYAD</sequence>
<evidence type="ECO:0000313" key="3">
    <source>
        <dbReference type="EMBL" id="NIZ47710.1"/>
    </source>
</evidence>
<dbReference type="NCBIfam" id="TIGR01120">
    <property type="entry name" value="rpiB"/>
    <property type="match status" value="1"/>
</dbReference>
<dbReference type="EC" id="5.3.1.6" evidence="3"/>
<dbReference type="PANTHER" id="PTHR43732">
    <property type="entry name" value="RIBOSE 5-PHOSPHATE ISOMERASE-RELATED"/>
    <property type="match status" value="1"/>
</dbReference>
<evidence type="ECO:0000256" key="2">
    <source>
        <dbReference type="ARBA" id="ARBA00023235"/>
    </source>
</evidence>
<keyword evidence="4" id="KW-1185">Reference proteome</keyword>
<name>A0A968GG98_9SPIO</name>
<reference evidence="3" key="1">
    <citation type="submission" date="2020-03" db="EMBL/GenBank/DDBJ databases">
        <title>Spirochaetal bacteria isolated from arthropods constitute a novel genus Entomospira genus novum within the order Spirochaetales.</title>
        <authorList>
            <person name="Grana-Miraglia L."/>
            <person name="Sikutova S."/>
            <person name="Fingerle V."/>
            <person name="Sing A."/>
            <person name="Castillo-Ramirez S."/>
            <person name="Margos G."/>
            <person name="Rudolf I."/>
        </authorList>
    </citation>
    <scope>NUCLEOTIDE SEQUENCE</scope>
    <source>
        <strain evidence="3">BR208</strain>
    </source>
</reference>
<evidence type="ECO:0000313" key="4">
    <source>
        <dbReference type="Proteomes" id="UP000752013"/>
    </source>
</evidence>
<dbReference type="Proteomes" id="UP000752013">
    <property type="component" value="Unassembled WGS sequence"/>
</dbReference>
<organism evidence="3 4">
    <name type="scientific">Entomospira nematocerorum</name>
    <dbReference type="NCBI Taxonomy" id="2719987"/>
    <lineage>
        <taxon>Bacteria</taxon>
        <taxon>Pseudomonadati</taxon>
        <taxon>Spirochaetota</taxon>
        <taxon>Spirochaetia</taxon>
        <taxon>Spirochaetales</taxon>
        <taxon>Spirochaetaceae</taxon>
        <taxon>Entomospira</taxon>
    </lineage>
</organism>